<dbReference type="EMBL" id="JAHRIQ010027995">
    <property type="protein sequence ID" value="MEQ2230619.1"/>
    <property type="molecule type" value="Genomic_DNA"/>
</dbReference>
<evidence type="ECO:0000313" key="2">
    <source>
        <dbReference type="Proteomes" id="UP001482620"/>
    </source>
</evidence>
<keyword evidence="2" id="KW-1185">Reference proteome</keyword>
<organism evidence="1 2">
    <name type="scientific">Ilyodon furcidens</name>
    <name type="common">goldbreast splitfin</name>
    <dbReference type="NCBI Taxonomy" id="33524"/>
    <lineage>
        <taxon>Eukaryota</taxon>
        <taxon>Metazoa</taxon>
        <taxon>Chordata</taxon>
        <taxon>Craniata</taxon>
        <taxon>Vertebrata</taxon>
        <taxon>Euteleostomi</taxon>
        <taxon>Actinopterygii</taxon>
        <taxon>Neopterygii</taxon>
        <taxon>Teleostei</taxon>
        <taxon>Neoteleostei</taxon>
        <taxon>Acanthomorphata</taxon>
        <taxon>Ovalentaria</taxon>
        <taxon>Atherinomorphae</taxon>
        <taxon>Cyprinodontiformes</taxon>
        <taxon>Goodeidae</taxon>
        <taxon>Ilyodon</taxon>
    </lineage>
</organism>
<reference evidence="1 2" key="1">
    <citation type="submission" date="2021-06" db="EMBL/GenBank/DDBJ databases">
        <authorList>
            <person name="Palmer J.M."/>
        </authorList>
    </citation>
    <scope>NUCLEOTIDE SEQUENCE [LARGE SCALE GENOMIC DNA]</scope>
    <source>
        <strain evidence="2">if_2019</strain>
        <tissue evidence="1">Muscle</tissue>
    </source>
</reference>
<name>A0ABV0TCT3_9TELE</name>
<evidence type="ECO:0000313" key="1">
    <source>
        <dbReference type="EMBL" id="MEQ2230619.1"/>
    </source>
</evidence>
<sequence length="100" mass="11405">MLDHLFTTIPPSVICYYIPKDGLQPQLPAEIAADRKGHRSSDVTVGYIRTREMPHLCLFSRWKLRRGYHTTEAHHSGEETTRGFSLILLTGQTHEKSFPG</sequence>
<protein>
    <submittedName>
        <fullName evidence="1">Uncharacterized protein</fullName>
    </submittedName>
</protein>
<proteinExistence type="predicted"/>
<comment type="caution">
    <text evidence="1">The sequence shown here is derived from an EMBL/GenBank/DDBJ whole genome shotgun (WGS) entry which is preliminary data.</text>
</comment>
<dbReference type="Proteomes" id="UP001482620">
    <property type="component" value="Unassembled WGS sequence"/>
</dbReference>
<accession>A0ABV0TCT3</accession>
<gene>
    <name evidence="1" type="ORF">ILYODFUR_031292</name>
</gene>